<keyword evidence="14" id="KW-1185">Reference proteome</keyword>
<dbReference type="KEGG" id="fmr:Fuma_00914"/>
<sequence>MTLQDDPPVESEPYKNRYLTIPNVICGFRIVGSLALLGLAISGRPTAFVVLFVVLHMSDWIDGRLARWLHQRSDFGARLDSLSDAILYGCLIIGCLLLKWEVLQKEAIWLAVPLICYAITVGYGLWKYGRVPSYHTQFAKWGNWLVLAAAVALLLDWSLWPLRIAAIGGTVTNLETIAMTYVLPNWTADVLSLRAALRLRSAQRQGSPVPADSPQE</sequence>
<keyword evidence="5 12" id="KW-0812">Transmembrane</keyword>
<evidence type="ECO:0000256" key="8">
    <source>
        <dbReference type="ARBA" id="ARBA00023136"/>
    </source>
</evidence>
<evidence type="ECO:0000313" key="14">
    <source>
        <dbReference type="Proteomes" id="UP000187735"/>
    </source>
</evidence>
<dbReference type="GO" id="GO:0016020">
    <property type="term" value="C:membrane"/>
    <property type="evidence" value="ECO:0007669"/>
    <property type="project" value="UniProtKB-SubCell"/>
</dbReference>
<reference evidence="13 14" key="1">
    <citation type="journal article" date="2016" name="Front. Microbiol.">
        <title>Fuerstia marisgermanicae gen. nov., sp. nov., an Unusual Member of the Phylum Planctomycetes from the German Wadden Sea.</title>
        <authorList>
            <person name="Kohn T."/>
            <person name="Heuer A."/>
            <person name="Jogler M."/>
            <person name="Vollmers J."/>
            <person name="Boedeker C."/>
            <person name="Bunk B."/>
            <person name="Rast P."/>
            <person name="Borchert D."/>
            <person name="Glockner I."/>
            <person name="Freese H.M."/>
            <person name="Klenk H.P."/>
            <person name="Overmann J."/>
            <person name="Kaster A.K."/>
            <person name="Rohde M."/>
            <person name="Wiegand S."/>
            <person name="Jogler C."/>
        </authorList>
    </citation>
    <scope>NUCLEOTIDE SEQUENCE [LARGE SCALE GENOMIC DNA]</scope>
    <source>
        <strain evidence="13 14">NH11</strain>
    </source>
</reference>
<evidence type="ECO:0000256" key="12">
    <source>
        <dbReference type="SAM" id="Phobius"/>
    </source>
</evidence>
<dbReference type="PANTHER" id="PTHR14269:SF11">
    <property type="entry name" value="CDP-DIACYLGLYCEROL--GLYCEROL-3-PHOSPHATE 3-PHOSPHATIDYLTRANSFERASE"/>
    <property type="match status" value="1"/>
</dbReference>
<dbReference type="InterPro" id="IPR050324">
    <property type="entry name" value="CDP-alcohol_PTase-I"/>
</dbReference>
<protein>
    <submittedName>
        <fullName evidence="13">Phosphatidylglycerophosphate synthetase</fullName>
    </submittedName>
</protein>
<evidence type="ECO:0000256" key="6">
    <source>
        <dbReference type="ARBA" id="ARBA00022989"/>
    </source>
</evidence>
<dbReference type="GO" id="GO:0016780">
    <property type="term" value="F:phosphotransferase activity, for other substituted phosphate groups"/>
    <property type="evidence" value="ECO:0007669"/>
    <property type="project" value="InterPro"/>
</dbReference>
<evidence type="ECO:0000256" key="3">
    <source>
        <dbReference type="ARBA" id="ARBA00022516"/>
    </source>
</evidence>
<dbReference type="Gene3D" id="1.20.120.1760">
    <property type="match status" value="1"/>
</dbReference>
<gene>
    <name evidence="13" type="ORF">Fuma_00914</name>
</gene>
<keyword evidence="6 12" id="KW-1133">Transmembrane helix</keyword>
<keyword evidence="3" id="KW-0444">Lipid biosynthesis</keyword>
<feature type="transmembrane region" description="Helical" evidence="12">
    <location>
        <begin position="81"/>
        <end position="100"/>
    </location>
</feature>
<keyword evidence="9" id="KW-0594">Phospholipid biosynthesis</keyword>
<keyword evidence="10" id="KW-1208">Phospholipid metabolism</keyword>
<evidence type="ECO:0000256" key="7">
    <source>
        <dbReference type="ARBA" id="ARBA00023098"/>
    </source>
</evidence>
<dbReference type="InterPro" id="IPR000462">
    <property type="entry name" value="CDP-OH_P_trans"/>
</dbReference>
<dbReference type="InterPro" id="IPR048254">
    <property type="entry name" value="CDP_ALCOHOL_P_TRANSF_CS"/>
</dbReference>
<comment type="similarity">
    <text evidence="2 11">Belongs to the CDP-alcohol phosphatidyltransferase class-I family.</text>
</comment>
<evidence type="ECO:0000256" key="5">
    <source>
        <dbReference type="ARBA" id="ARBA00022692"/>
    </source>
</evidence>
<keyword evidence="4 11" id="KW-0808">Transferase</keyword>
<dbReference type="Proteomes" id="UP000187735">
    <property type="component" value="Chromosome"/>
</dbReference>
<keyword evidence="8 12" id="KW-0472">Membrane</keyword>
<organism evidence="13 14">
    <name type="scientific">Fuerstiella marisgermanici</name>
    <dbReference type="NCBI Taxonomy" id="1891926"/>
    <lineage>
        <taxon>Bacteria</taxon>
        <taxon>Pseudomonadati</taxon>
        <taxon>Planctomycetota</taxon>
        <taxon>Planctomycetia</taxon>
        <taxon>Planctomycetales</taxon>
        <taxon>Planctomycetaceae</taxon>
        <taxon>Fuerstiella</taxon>
    </lineage>
</organism>
<dbReference type="InterPro" id="IPR043130">
    <property type="entry name" value="CDP-OH_PTrfase_TM_dom"/>
</dbReference>
<dbReference type="PANTHER" id="PTHR14269">
    <property type="entry name" value="CDP-DIACYLGLYCEROL--GLYCEROL-3-PHOSPHATE 3-PHOSPHATIDYLTRANSFERASE-RELATED"/>
    <property type="match status" value="1"/>
</dbReference>
<dbReference type="OrthoDB" id="9796672at2"/>
<name>A0A1P8WBB3_9PLAN</name>
<proteinExistence type="inferred from homology"/>
<dbReference type="EMBL" id="CP017641">
    <property type="protein sequence ID" value="APZ91326.1"/>
    <property type="molecule type" value="Genomic_DNA"/>
</dbReference>
<dbReference type="AlphaFoldDB" id="A0A1P8WBB3"/>
<dbReference type="RefSeq" id="WP_077023105.1">
    <property type="nucleotide sequence ID" value="NZ_CP017641.1"/>
</dbReference>
<dbReference type="Pfam" id="PF01066">
    <property type="entry name" value="CDP-OH_P_transf"/>
    <property type="match status" value="1"/>
</dbReference>
<evidence type="ECO:0000256" key="9">
    <source>
        <dbReference type="ARBA" id="ARBA00023209"/>
    </source>
</evidence>
<accession>A0A1P8WBB3</accession>
<dbReference type="GO" id="GO:0046474">
    <property type="term" value="P:glycerophospholipid biosynthetic process"/>
    <property type="evidence" value="ECO:0007669"/>
    <property type="project" value="TreeGrafter"/>
</dbReference>
<dbReference type="PROSITE" id="PS00379">
    <property type="entry name" value="CDP_ALCOHOL_P_TRANSF"/>
    <property type="match status" value="1"/>
</dbReference>
<evidence type="ECO:0000256" key="2">
    <source>
        <dbReference type="ARBA" id="ARBA00010441"/>
    </source>
</evidence>
<evidence type="ECO:0000256" key="10">
    <source>
        <dbReference type="ARBA" id="ARBA00023264"/>
    </source>
</evidence>
<feature type="transmembrane region" description="Helical" evidence="12">
    <location>
        <begin position="107"/>
        <end position="126"/>
    </location>
</feature>
<comment type="subcellular location">
    <subcellularLocation>
        <location evidence="1">Membrane</location>
        <topology evidence="1">Multi-pass membrane protein</topology>
    </subcellularLocation>
</comment>
<feature type="transmembrane region" description="Helical" evidence="12">
    <location>
        <begin position="141"/>
        <end position="160"/>
    </location>
</feature>
<evidence type="ECO:0000256" key="1">
    <source>
        <dbReference type="ARBA" id="ARBA00004141"/>
    </source>
</evidence>
<evidence type="ECO:0000256" key="4">
    <source>
        <dbReference type="ARBA" id="ARBA00022679"/>
    </source>
</evidence>
<evidence type="ECO:0000256" key="11">
    <source>
        <dbReference type="RuleBase" id="RU003750"/>
    </source>
</evidence>
<keyword evidence="7" id="KW-0443">Lipid metabolism</keyword>
<dbReference type="STRING" id="1891926.Fuma_00914"/>
<evidence type="ECO:0000313" key="13">
    <source>
        <dbReference type="EMBL" id="APZ91326.1"/>
    </source>
</evidence>